<evidence type="ECO:0000256" key="27">
    <source>
        <dbReference type="ARBA" id="ARBA00033178"/>
    </source>
</evidence>
<comment type="catalytic activity">
    <reaction evidence="18">
        <text>choloyl-CoA + propanoyl-CoA = 3alpha,7alpha,12alpha-trihydroxy-24-oxo-5beta-cholestan-26-oyl-CoA + CoA</text>
        <dbReference type="Rhea" id="RHEA:16865"/>
        <dbReference type="ChEBI" id="CHEBI:57287"/>
        <dbReference type="ChEBI" id="CHEBI:57373"/>
        <dbReference type="ChEBI" id="CHEBI:57392"/>
        <dbReference type="ChEBI" id="CHEBI:58507"/>
        <dbReference type="EC" id="2.3.1.176"/>
    </reaction>
    <physiologicalReaction direction="right-to-left" evidence="18">
        <dbReference type="Rhea" id="RHEA:16867"/>
    </physiologicalReaction>
</comment>
<feature type="domain" description="SCP2" evidence="40">
    <location>
        <begin position="437"/>
        <end position="530"/>
    </location>
</feature>
<dbReference type="SUPFAM" id="SSF55718">
    <property type="entry name" value="SCP-like"/>
    <property type="match status" value="1"/>
</dbReference>
<evidence type="ECO:0000256" key="9">
    <source>
        <dbReference type="ARBA" id="ARBA00023055"/>
    </source>
</evidence>
<dbReference type="GO" id="GO:0003988">
    <property type="term" value="F:acetyl-CoA C-acyltransferase activity"/>
    <property type="evidence" value="ECO:0007669"/>
    <property type="project" value="UniProtKB-EC"/>
</dbReference>
<evidence type="ECO:0000256" key="8">
    <source>
        <dbReference type="ARBA" id="ARBA00022679"/>
    </source>
</evidence>
<evidence type="ECO:0000256" key="24">
    <source>
        <dbReference type="ARBA" id="ARBA00031346"/>
    </source>
</evidence>
<dbReference type="NCBIfam" id="NF006102">
    <property type="entry name" value="PRK08256.1"/>
    <property type="match status" value="1"/>
</dbReference>
<comment type="subcellular location">
    <subcellularLocation>
        <location evidence="3">Cytoplasm</location>
    </subcellularLocation>
    <subcellularLocation>
        <location evidence="1">Mitochondrion</location>
    </subcellularLocation>
    <subcellularLocation>
        <location evidence="2">Peroxisome</location>
    </subcellularLocation>
</comment>
<gene>
    <name evidence="43" type="primary">LOC108680976</name>
</gene>
<comment type="catalytic activity">
    <reaction evidence="20">
        <text>7-dehydrocholesterol(in) = 7-dehydrocholesterol(out)</text>
        <dbReference type="Rhea" id="RHEA:62960"/>
        <dbReference type="ChEBI" id="CHEBI:17759"/>
    </reaction>
</comment>
<evidence type="ECO:0000256" key="11">
    <source>
        <dbReference type="ARBA" id="ARBA00023121"/>
    </source>
</evidence>
<sequence length="540" mass="58314">MASAIAQHANAKVVSSLRRVFVVGVGMTKFEKPGRRENFDYPDMAREAVTKALADCRLPYTAVEQAAVGYVYGDSTSGQRALYEIGLTGVPVYNVNNNCATGSTALYLARNLIQGGMAQCVLALGFEKMQRGSLSSVFEDRVNPLERHVMRMAESCGLEGAPMAAQLFGNAAKEHMKRYGTSPQHLAKIAFKNHKHSVNNPYSQFQTEYSLEEIEGSAKVFDPLSKLQCCPTSDGGAAAVLASEEFVKQHKLQDRAVEIIGMEMSTDLPSTFEGDIMRLVGYDMTKSAAQRLYSKSGVGPQDVQVVELHDCFSANELITYEALGLCGEGEAGRFIDAGDNTYGGRVVVNPSGGLISKGHPLGATGIAQCCELCWQLRGEADKRQVENVKVALQHNLGLGGAVVVSLYKMPQFDGESSDNEDFKAVEEVFEVMRAALERDGKNLVKKANGIFKFVVTKPSGGEETWIVDVKNGSGSVTRGGSGTSDVTITMADSDLLKLLHGKLNAQKAFFMGLLKIKGNMGLAMKLPDFLKDAQSIKAKL</sequence>
<comment type="function">
    <text evidence="28">Mediates the transfer of all common phospholipids, cholesterol and gangliosides from the endoplasmic reticulum to the plasma membrane. May play a role in regulating steroidogenesis. Stimulates the microsomal conversion of 7-dehydrocholesterol to cholesterol. Also binds fatty acids and fatty acyl Coenzyme A (CoA) such as phytanoyl-CoA. Involved in the regulation phospholipid synthesis in endoplasmic reticulum enhancing the incorporation of exogenous fatty acid into glycerides. Seems to stimulate the rate-limiting step in phosphatidic acid formation mediated by GPAT3. Isoforms SCP2 and SCPx cooperate in peroxisomal oxidation of certain naturally occurring tetramethyl-branched fatty acyl-CoAs.</text>
</comment>
<dbReference type="Pfam" id="PF02036">
    <property type="entry name" value="SCP2"/>
    <property type="match status" value="1"/>
</dbReference>
<evidence type="ECO:0000256" key="15">
    <source>
        <dbReference type="ARBA" id="ARBA00024058"/>
    </source>
</evidence>
<comment type="catalytic activity">
    <reaction evidence="35">
        <text>hexadecanoyl-CoA + acetyl-CoA = 3-oxooctadecanoyl-CoA + CoA</text>
        <dbReference type="Rhea" id="RHEA:35279"/>
        <dbReference type="ChEBI" id="CHEBI:57287"/>
        <dbReference type="ChEBI" id="CHEBI:57288"/>
        <dbReference type="ChEBI" id="CHEBI:57379"/>
        <dbReference type="ChEBI" id="CHEBI:71407"/>
    </reaction>
    <physiologicalReaction direction="right-to-left" evidence="35">
        <dbReference type="Rhea" id="RHEA:35281"/>
    </physiologicalReaction>
</comment>
<keyword evidence="12" id="KW-0496">Mitochondrion</keyword>
<evidence type="ECO:0000256" key="16">
    <source>
        <dbReference type="ARBA" id="ARBA00024073"/>
    </source>
</evidence>
<dbReference type="PROSITE" id="PS00737">
    <property type="entry name" value="THIOLASE_2"/>
    <property type="match status" value="1"/>
</dbReference>
<comment type="catalytic activity">
    <reaction evidence="34">
        <text>an acyl-CoA + acetyl-CoA = a 3-oxoacyl-CoA + CoA</text>
        <dbReference type="Rhea" id="RHEA:21564"/>
        <dbReference type="ChEBI" id="CHEBI:57287"/>
        <dbReference type="ChEBI" id="CHEBI:57288"/>
        <dbReference type="ChEBI" id="CHEBI:58342"/>
        <dbReference type="ChEBI" id="CHEBI:90726"/>
        <dbReference type="EC" id="2.3.1.16"/>
    </reaction>
    <physiologicalReaction direction="right-to-left" evidence="34">
        <dbReference type="Rhea" id="RHEA:21566"/>
    </physiologicalReaction>
</comment>
<evidence type="ECO:0000259" key="39">
    <source>
        <dbReference type="Pfam" id="PF00108"/>
    </source>
</evidence>
<dbReference type="PANTHER" id="PTHR42870">
    <property type="entry name" value="ACETYL-COA C-ACETYLTRANSFERASE"/>
    <property type="match status" value="1"/>
</dbReference>
<evidence type="ECO:0000256" key="10">
    <source>
        <dbReference type="ARBA" id="ARBA00023098"/>
    </source>
</evidence>
<dbReference type="AlphaFoldDB" id="A0A8B7PGY0"/>
<evidence type="ECO:0000256" key="12">
    <source>
        <dbReference type="ARBA" id="ARBA00023128"/>
    </source>
</evidence>
<evidence type="ECO:0000256" key="29">
    <source>
        <dbReference type="ARBA" id="ARBA00045994"/>
    </source>
</evidence>
<comment type="catalytic activity">
    <reaction evidence="37">
        <text>3-oxohexadecanedioyl-CoA + CoA = tetradecanedioyl-CoA + acetyl-CoA</text>
        <dbReference type="Rhea" id="RHEA:40343"/>
        <dbReference type="ChEBI" id="CHEBI:57287"/>
        <dbReference type="ChEBI" id="CHEBI:57288"/>
        <dbReference type="ChEBI" id="CHEBI:77081"/>
        <dbReference type="ChEBI" id="CHEBI:77084"/>
    </reaction>
    <physiologicalReaction direction="left-to-right" evidence="37">
        <dbReference type="Rhea" id="RHEA:40344"/>
    </physiologicalReaction>
</comment>
<evidence type="ECO:0000256" key="19">
    <source>
        <dbReference type="ARBA" id="ARBA00024514"/>
    </source>
</evidence>
<evidence type="ECO:0000256" key="34">
    <source>
        <dbReference type="ARBA" id="ARBA00049178"/>
    </source>
</evidence>
<dbReference type="InterPro" id="IPR020615">
    <property type="entry name" value="Thiolase_acyl_enz_int_AS"/>
</dbReference>
<organism evidence="42 43">
    <name type="scientific">Hyalella azteca</name>
    <name type="common">Amphipod</name>
    <dbReference type="NCBI Taxonomy" id="294128"/>
    <lineage>
        <taxon>Eukaryota</taxon>
        <taxon>Metazoa</taxon>
        <taxon>Ecdysozoa</taxon>
        <taxon>Arthropoda</taxon>
        <taxon>Crustacea</taxon>
        <taxon>Multicrustacea</taxon>
        <taxon>Malacostraca</taxon>
        <taxon>Eumalacostraca</taxon>
        <taxon>Peracarida</taxon>
        <taxon>Amphipoda</taxon>
        <taxon>Senticaudata</taxon>
        <taxon>Talitrida</taxon>
        <taxon>Talitroidea</taxon>
        <taxon>Hyalellidae</taxon>
        <taxon>Hyalella</taxon>
    </lineage>
</organism>
<dbReference type="GO" id="GO:0006629">
    <property type="term" value="P:lipid metabolic process"/>
    <property type="evidence" value="ECO:0007669"/>
    <property type="project" value="UniProtKB-KW"/>
</dbReference>
<dbReference type="PANTHER" id="PTHR42870:SF1">
    <property type="entry name" value="NON-SPECIFIC LIPID-TRANSFER PROTEIN-LIKE 2"/>
    <property type="match status" value="1"/>
</dbReference>
<proteinExistence type="predicted"/>
<evidence type="ECO:0000256" key="7">
    <source>
        <dbReference type="ARBA" id="ARBA00022490"/>
    </source>
</evidence>
<dbReference type="GeneID" id="108680976"/>
<dbReference type="InterPro" id="IPR020616">
    <property type="entry name" value="Thiolase_N"/>
</dbReference>
<evidence type="ECO:0000256" key="21">
    <source>
        <dbReference type="ARBA" id="ARBA00030531"/>
    </source>
</evidence>
<dbReference type="Proteomes" id="UP000694843">
    <property type="component" value="Unplaced"/>
</dbReference>
<dbReference type="GO" id="GO:0008289">
    <property type="term" value="F:lipid binding"/>
    <property type="evidence" value="ECO:0007669"/>
    <property type="project" value="UniProtKB-KW"/>
</dbReference>
<evidence type="ECO:0000256" key="32">
    <source>
        <dbReference type="ARBA" id="ARBA00048004"/>
    </source>
</evidence>
<feature type="domain" description="Thiolase C-terminal" evidence="41">
    <location>
        <begin position="283"/>
        <end position="398"/>
    </location>
</feature>
<evidence type="ECO:0000256" key="5">
    <source>
        <dbReference type="ARBA" id="ARBA00014545"/>
    </source>
</evidence>
<evidence type="ECO:0000256" key="30">
    <source>
        <dbReference type="ARBA" id="ARBA00047485"/>
    </source>
</evidence>
<dbReference type="OrthoDB" id="542135at2759"/>
<name>A0A8B7PGY0_HYAAZ</name>
<evidence type="ECO:0000256" key="17">
    <source>
        <dbReference type="ARBA" id="ARBA00024471"/>
    </source>
</evidence>
<dbReference type="KEGG" id="hazt:108680976"/>
<dbReference type="EC" id="2.3.1.176" evidence="4"/>
<dbReference type="PROSITE" id="PS00098">
    <property type="entry name" value="THIOLASE_1"/>
    <property type="match status" value="1"/>
</dbReference>
<evidence type="ECO:0000313" key="43">
    <source>
        <dbReference type="RefSeq" id="XP_018025399.1"/>
    </source>
</evidence>
<comment type="catalytic activity">
    <reaction evidence="17">
        <text>propanoyl-CoA + tetradecanoyl-CoA = 3-oxo-2-methylhexadecanoyl-CoA + CoA</text>
        <dbReference type="Rhea" id="RHEA:46344"/>
        <dbReference type="ChEBI" id="CHEBI:57287"/>
        <dbReference type="ChEBI" id="CHEBI:57385"/>
        <dbReference type="ChEBI" id="CHEBI:57392"/>
        <dbReference type="ChEBI" id="CHEBI:86042"/>
    </reaction>
    <physiologicalReaction direction="right-to-left" evidence="17">
        <dbReference type="Rhea" id="RHEA:46346"/>
    </physiologicalReaction>
</comment>
<evidence type="ECO:0000256" key="31">
    <source>
        <dbReference type="ARBA" id="ARBA00048001"/>
    </source>
</evidence>
<keyword evidence="6" id="KW-0813">Transport</keyword>
<evidence type="ECO:0000256" key="4">
    <source>
        <dbReference type="ARBA" id="ARBA00012352"/>
    </source>
</evidence>
<comment type="function">
    <text evidence="29">Plays a crucial role in the peroxisomal oxidation of branched-chain fatty acids. Catalyzes the last step of the peroxisomal beta-oxidation of branched chain fatty acids and the side chain of the bile acid intermediates di- and trihydroxycoprostanic acids (DHCA and THCA). Also active with medium and long straight chain 3-oxoacyl-CoAs. Stimulates the microsomal conversion of 7-dehydrocholesterol to cholesterol and transfers phosphatidylcholine and 7-dehydrocholesterol between membrances, in vitro. Isoforms SCP2 and SCPx cooperate in peroxisomal oxidation of certain naturally occurring tetramethyl-branched fatty acyl-CoAs.</text>
</comment>
<comment type="catalytic activity">
    <reaction evidence="30">
        <text>tetradecanoyl-CoA + acetyl-CoA = 3-oxohexadecanoyl-CoA + CoA</text>
        <dbReference type="Rhea" id="RHEA:18161"/>
        <dbReference type="ChEBI" id="CHEBI:57287"/>
        <dbReference type="ChEBI" id="CHEBI:57288"/>
        <dbReference type="ChEBI" id="CHEBI:57349"/>
        <dbReference type="ChEBI" id="CHEBI:57385"/>
        <dbReference type="EC" id="2.3.1.155"/>
    </reaction>
    <physiologicalReaction direction="right-to-left" evidence="30">
        <dbReference type="Rhea" id="RHEA:18163"/>
    </physiologicalReaction>
</comment>
<dbReference type="EC" id="2.3.1.155" evidence="15"/>
<evidence type="ECO:0000313" key="42">
    <source>
        <dbReference type="Proteomes" id="UP000694843"/>
    </source>
</evidence>
<dbReference type="Gene3D" id="3.30.1050.10">
    <property type="entry name" value="SCP2 sterol-binding domain"/>
    <property type="match status" value="1"/>
</dbReference>
<reference evidence="43" key="1">
    <citation type="submission" date="2025-08" db="UniProtKB">
        <authorList>
            <consortium name="RefSeq"/>
        </authorList>
    </citation>
    <scope>IDENTIFICATION</scope>
    <source>
        <tissue evidence="43">Whole organism</tissue>
    </source>
</reference>
<keyword evidence="9" id="KW-0445">Lipid transport</keyword>
<keyword evidence="7" id="KW-0963">Cytoplasm</keyword>
<evidence type="ECO:0000256" key="25">
    <source>
        <dbReference type="ARBA" id="ARBA00032093"/>
    </source>
</evidence>
<evidence type="ECO:0000256" key="14">
    <source>
        <dbReference type="ARBA" id="ARBA00023315"/>
    </source>
</evidence>
<dbReference type="FunFam" id="3.40.47.10:FF:000016">
    <property type="entry name" value="Non-specific lipid-transfer protein"/>
    <property type="match status" value="1"/>
</dbReference>
<dbReference type="GO" id="GO:0005739">
    <property type="term" value="C:mitochondrion"/>
    <property type="evidence" value="ECO:0007669"/>
    <property type="project" value="UniProtKB-SubCell"/>
</dbReference>
<comment type="catalytic activity">
    <reaction evidence="19">
        <text>3-oxo-(9Z-octadecenoyl)-CoA + CoA = (7Z)-hexadecenoyl-CoA + acetyl-CoA</text>
        <dbReference type="Rhea" id="RHEA:47400"/>
        <dbReference type="ChEBI" id="CHEBI:57287"/>
        <dbReference type="ChEBI" id="CHEBI:57288"/>
        <dbReference type="ChEBI" id="CHEBI:87695"/>
        <dbReference type="ChEBI" id="CHEBI:87698"/>
    </reaction>
    <physiologicalReaction direction="left-to-right" evidence="19">
        <dbReference type="Rhea" id="RHEA:47401"/>
    </physiologicalReaction>
</comment>
<dbReference type="FunFam" id="3.30.1050.10:FF:000001">
    <property type="entry name" value="Putative Non-specific lipid-transfer protein"/>
    <property type="match status" value="1"/>
</dbReference>
<keyword evidence="42" id="KW-1185">Reference proteome</keyword>
<dbReference type="RefSeq" id="XP_018025399.1">
    <property type="nucleotide sequence ID" value="XM_018169910.2"/>
</dbReference>
<keyword evidence="13" id="KW-0576">Peroxisome</keyword>
<dbReference type="Pfam" id="PF00108">
    <property type="entry name" value="Thiolase_N"/>
    <property type="match status" value="1"/>
</dbReference>
<comment type="catalytic activity">
    <reaction evidence="38">
        <text>octanoyl-CoA + acetyl-CoA = 3-oxodecanoyl-CoA + CoA</text>
        <dbReference type="Rhea" id="RHEA:31087"/>
        <dbReference type="ChEBI" id="CHEBI:57287"/>
        <dbReference type="ChEBI" id="CHEBI:57288"/>
        <dbReference type="ChEBI" id="CHEBI:57386"/>
        <dbReference type="ChEBI" id="CHEBI:62548"/>
    </reaction>
    <physiologicalReaction direction="right-to-left" evidence="38">
        <dbReference type="Rhea" id="RHEA:31089"/>
    </physiologicalReaction>
</comment>
<evidence type="ECO:0000256" key="28">
    <source>
        <dbReference type="ARBA" id="ARBA00045738"/>
    </source>
</evidence>
<evidence type="ECO:0000256" key="20">
    <source>
        <dbReference type="ARBA" id="ARBA00029287"/>
    </source>
</evidence>
<evidence type="ECO:0000259" key="41">
    <source>
        <dbReference type="Pfam" id="PF22691"/>
    </source>
</evidence>
<comment type="catalytic activity">
    <reaction evidence="36">
        <text>dodecanoyl-CoA + acetyl-CoA = 3-oxotetradecanoyl-CoA + CoA</text>
        <dbReference type="Rhea" id="RHEA:31091"/>
        <dbReference type="ChEBI" id="CHEBI:57287"/>
        <dbReference type="ChEBI" id="CHEBI:57288"/>
        <dbReference type="ChEBI" id="CHEBI:57375"/>
        <dbReference type="ChEBI" id="CHEBI:62543"/>
    </reaction>
    <physiologicalReaction direction="right-to-left" evidence="36">
        <dbReference type="Rhea" id="RHEA:31093"/>
    </physiologicalReaction>
</comment>
<evidence type="ECO:0000256" key="2">
    <source>
        <dbReference type="ARBA" id="ARBA00004275"/>
    </source>
</evidence>
<feature type="domain" description="Thiolase N-terminal" evidence="39">
    <location>
        <begin position="20"/>
        <end position="245"/>
    </location>
</feature>
<dbReference type="CDD" id="cd00829">
    <property type="entry name" value="SCP-x_thiolase"/>
    <property type="match status" value="1"/>
</dbReference>
<dbReference type="GO" id="GO:0005777">
    <property type="term" value="C:peroxisome"/>
    <property type="evidence" value="ECO:0007669"/>
    <property type="project" value="UniProtKB-SubCell"/>
</dbReference>
<dbReference type="Gene3D" id="3.40.47.10">
    <property type="match status" value="1"/>
</dbReference>
<evidence type="ECO:0000256" key="23">
    <source>
        <dbReference type="ARBA" id="ARBA00031275"/>
    </source>
</evidence>
<evidence type="ECO:0000256" key="18">
    <source>
        <dbReference type="ARBA" id="ARBA00024509"/>
    </source>
</evidence>
<evidence type="ECO:0000256" key="33">
    <source>
        <dbReference type="ARBA" id="ARBA00048553"/>
    </source>
</evidence>
<comment type="catalytic activity">
    <reaction evidence="31">
        <text>hexanoyl-CoA + acetyl-CoA = 3-oxooctanoyl-CoA + CoA</text>
        <dbReference type="Rhea" id="RHEA:31203"/>
        <dbReference type="ChEBI" id="CHEBI:57287"/>
        <dbReference type="ChEBI" id="CHEBI:57288"/>
        <dbReference type="ChEBI" id="CHEBI:62619"/>
        <dbReference type="ChEBI" id="CHEBI:62620"/>
    </reaction>
    <physiologicalReaction direction="right-to-left" evidence="31">
        <dbReference type="Rhea" id="RHEA:31205"/>
    </physiologicalReaction>
</comment>
<evidence type="ECO:0000256" key="22">
    <source>
        <dbReference type="ARBA" id="ARBA00030851"/>
    </source>
</evidence>
<evidence type="ECO:0000256" key="37">
    <source>
        <dbReference type="ARBA" id="ARBA00049306"/>
    </source>
</evidence>
<dbReference type="InterPro" id="IPR055140">
    <property type="entry name" value="Thiolase_C_2"/>
</dbReference>
<dbReference type="Pfam" id="PF22691">
    <property type="entry name" value="Thiolase_C_1"/>
    <property type="match status" value="1"/>
</dbReference>
<dbReference type="GO" id="GO:0006869">
    <property type="term" value="P:lipid transport"/>
    <property type="evidence" value="ECO:0007669"/>
    <property type="project" value="UniProtKB-KW"/>
</dbReference>
<keyword evidence="8" id="KW-0808">Transferase</keyword>
<dbReference type="InterPro" id="IPR020613">
    <property type="entry name" value="Thiolase_CS"/>
</dbReference>
<dbReference type="InterPro" id="IPR016039">
    <property type="entry name" value="Thiolase-like"/>
</dbReference>
<protein>
    <recommendedName>
        <fullName evidence="5">Sterol carrier protein 2</fullName>
        <ecNumber evidence="15">2.3.1.155</ecNumber>
        <ecNumber evidence="16">2.3.1.16</ecNumber>
        <ecNumber evidence="4">2.3.1.176</ecNumber>
    </recommendedName>
    <alternativeName>
        <fullName evidence="25">Acetyl-CoA C-myristoyltransferase</fullName>
    </alternativeName>
    <alternativeName>
        <fullName evidence="22">Non-specific lipid-transfer protein</fullName>
    </alternativeName>
    <alternativeName>
        <fullName evidence="26">Propanoyl-CoA C-acyltransferase</fullName>
    </alternativeName>
    <alternativeName>
        <fullName evidence="21">SCP-2/3-oxoacyl-CoA thiolase</fullName>
    </alternativeName>
    <alternativeName>
        <fullName evidence="23">SCP-2/thiolase</fullName>
    </alternativeName>
    <alternativeName>
        <fullName evidence="24">SCP-chi</fullName>
    </alternativeName>
    <alternativeName>
        <fullName evidence="27">Sterol carrier protein X</fullName>
    </alternativeName>
</protein>
<evidence type="ECO:0000256" key="6">
    <source>
        <dbReference type="ARBA" id="ARBA00022448"/>
    </source>
</evidence>
<dbReference type="InterPro" id="IPR003033">
    <property type="entry name" value="SCP2_sterol-bd_dom"/>
</dbReference>
<accession>A0A8B7PGY0</accession>
<comment type="catalytic activity">
    <reaction evidence="33">
        <text>butanoyl-CoA + acetyl-CoA = 3-oxohexanoyl-CoA + CoA</text>
        <dbReference type="Rhea" id="RHEA:31111"/>
        <dbReference type="ChEBI" id="CHEBI:57287"/>
        <dbReference type="ChEBI" id="CHEBI:57288"/>
        <dbReference type="ChEBI" id="CHEBI:57371"/>
        <dbReference type="ChEBI" id="CHEBI:62418"/>
    </reaction>
    <physiologicalReaction direction="right-to-left" evidence="33">
        <dbReference type="Rhea" id="RHEA:31113"/>
    </physiologicalReaction>
</comment>
<evidence type="ECO:0000256" key="26">
    <source>
        <dbReference type="ARBA" id="ARBA00032316"/>
    </source>
</evidence>
<dbReference type="InterPro" id="IPR036527">
    <property type="entry name" value="SCP2_sterol-bd_dom_sf"/>
</dbReference>
<evidence type="ECO:0000259" key="40">
    <source>
        <dbReference type="Pfam" id="PF02036"/>
    </source>
</evidence>
<keyword evidence="11" id="KW-0446">Lipid-binding</keyword>
<evidence type="ECO:0000256" key="3">
    <source>
        <dbReference type="ARBA" id="ARBA00004496"/>
    </source>
</evidence>
<evidence type="ECO:0000256" key="35">
    <source>
        <dbReference type="ARBA" id="ARBA00049268"/>
    </source>
</evidence>
<dbReference type="EC" id="2.3.1.16" evidence="16"/>
<evidence type="ECO:0000256" key="38">
    <source>
        <dbReference type="ARBA" id="ARBA00049542"/>
    </source>
</evidence>
<evidence type="ECO:0000256" key="1">
    <source>
        <dbReference type="ARBA" id="ARBA00004173"/>
    </source>
</evidence>
<evidence type="ECO:0000256" key="36">
    <source>
        <dbReference type="ARBA" id="ARBA00049270"/>
    </source>
</evidence>
<comment type="catalytic activity">
    <reaction evidence="32">
        <text>decanoyl-CoA + acetyl-CoA = 3-oxododecanoyl-CoA + CoA</text>
        <dbReference type="Rhea" id="RHEA:31183"/>
        <dbReference type="ChEBI" id="CHEBI:57287"/>
        <dbReference type="ChEBI" id="CHEBI:57288"/>
        <dbReference type="ChEBI" id="CHEBI:61430"/>
        <dbReference type="ChEBI" id="CHEBI:62615"/>
    </reaction>
    <physiologicalReaction direction="right-to-left" evidence="32">
        <dbReference type="Rhea" id="RHEA:31185"/>
    </physiologicalReaction>
</comment>
<dbReference type="OMA" id="PSLYAMM"/>
<dbReference type="GO" id="GO:0050633">
    <property type="term" value="F:acetyl-CoA C-myristoyltransferase activity"/>
    <property type="evidence" value="ECO:0007669"/>
    <property type="project" value="UniProtKB-EC"/>
</dbReference>
<keyword evidence="10" id="KW-0443">Lipid metabolism</keyword>
<evidence type="ECO:0000256" key="13">
    <source>
        <dbReference type="ARBA" id="ARBA00023140"/>
    </source>
</evidence>
<keyword evidence="14" id="KW-0012">Acyltransferase</keyword>
<dbReference type="SUPFAM" id="SSF53901">
    <property type="entry name" value="Thiolase-like"/>
    <property type="match status" value="2"/>
</dbReference>